<evidence type="ECO:0000313" key="2">
    <source>
        <dbReference type="Proteomes" id="UP000293562"/>
    </source>
</evidence>
<reference evidence="1 2" key="1">
    <citation type="submission" date="2019-02" db="EMBL/GenBank/DDBJ databases">
        <title>Genomic Encyclopedia of Type Strains, Phase IV (KMG-IV): sequencing the most valuable type-strain genomes for metagenomic binning, comparative biology and taxonomic classification.</title>
        <authorList>
            <person name="Goeker M."/>
        </authorList>
    </citation>
    <scope>NUCLEOTIDE SEQUENCE [LARGE SCALE GENOMIC DNA]</scope>
    <source>
        <strain evidence="1 2">DSM 28825</strain>
    </source>
</reference>
<accession>A0A4Q7VJV7</accession>
<gene>
    <name evidence="1" type="ORF">EV201_1077</name>
</gene>
<evidence type="ECO:0000313" key="1">
    <source>
        <dbReference type="EMBL" id="RZT96439.1"/>
    </source>
</evidence>
<proteinExistence type="predicted"/>
<organism evidence="1 2">
    <name type="scientific">Ancylomarina subtilis</name>
    <dbReference type="NCBI Taxonomy" id="1639035"/>
    <lineage>
        <taxon>Bacteria</taxon>
        <taxon>Pseudomonadati</taxon>
        <taxon>Bacteroidota</taxon>
        <taxon>Bacteroidia</taxon>
        <taxon>Marinilabiliales</taxon>
        <taxon>Marinifilaceae</taxon>
        <taxon>Ancylomarina</taxon>
    </lineage>
</organism>
<name>A0A4Q7VJV7_9BACT</name>
<sequence>MKIFIILIFSCISVNLLATNQVKDILIYKGDTLQLYSSPLEQIDGITEKLFELDSTLNSSSFCWRGFEAEWVIKDEVLHLKKVTEFDTNKIINKLIEKIVGINFKNGPIKANWVNGKFWAGMDYDSEASSAYQMIYKSETKFIIENGEMKNIELKSYSPCEYQSQDSIYKHIYSKIDWTNIKSNSRAARLSIYVLTNESGHIIHTGIENSTDLGFNNEILRLIRLLPCRNVYYSYGVFSQIGQVIELTLNKDNEVKYSR</sequence>
<protein>
    <submittedName>
        <fullName evidence="1">Uncharacterized protein</fullName>
    </submittedName>
</protein>
<comment type="caution">
    <text evidence="1">The sequence shown here is derived from an EMBL/GenBank/DDBJ whole genome shotgun (WGS) entry which is preliminary data.</text>
</comment>
<dbReference type="EMBL" id="SHKN01000001">
    <property type="protein sequence ID" value="RZT96439.1"/>
    <property type="molecule type" value="Genomic_DNA"/>
</dbReference>
<dbReference type="AlphaFoldDB" id="A0A4Q7VJV7"/>
<keyword evidence="2" id="KW-1185">Reference proteome</keyword>
<dbReference type="Proteomes" id="UP000293562">
    <property type="component" value="Unassembled WGS sequence"/>
</dbReference>